<sequence length="94" mass="10223">MDDVLVCAPNDDLLSHALDLTIDSLVAAGFELQEEKIQRMPPWKYLGVEIDSAYVAGVVSRAEQAVLSEVSSAALFNLLSKLVNLISTKSNNFI</sequence>
<dbReference type="InterPro" id="IPR000477">
    <property type="entry name" value="RT_dom"/>
</dbReference>
<dbReference type="EC" id="3.1.26.4" evidence="2"/>
<name>A0A3M0KYD5_HIRRU</name>
<dbReference type="Gene3D" id="3.30.70.270">
    <property type="match status" value="1"/>
</dbReference>
<evidence type="ECO:0000256" key="1">
    <source>
        <dbReference type="ARBA" id="ARBA00010879"/>
    </source>
</evidence>
<comment type="similarity">
    <text evidence="1">Belongs to the beta type-B retroviral polymerase family. HERV class-II K(HML-2) pol subfamily.</text>
</comment>
<dbReference type="GO" id="GO:0004523">
    <property type="term" value="F:RNA-DNA hybrid ribonuclease activity"/>
    <property type="evidence" value="ECO:0007669"/>
    <property type="project" value="UniProtKB-EC"/>
</dbReference>
<reference evidence="4 5" key="1">
    <citation type="submission" date="2018-07" db="EMBL/GenBank/DDBJ databases">
        <title>A high quality draft genome assembly of the barn swallow (H. rustica rustica).</title>
        <authorList>
            <person name="Formenti G."/>
            <person name="Chiara M."/>
            <person name="Poveda L."/>
            <person name="Francoijs K.-J."/>
            <person name="Bonisoli-Alquati A."/>
            <person name="Canova L."/>
            <person name="Gianfranceschi L."/>
            <person name="Horner D.S."/>
            <person name="Saino N."/>
        </authorList>
    </citation>
    <scope>NUCLEOTIDE SEQUENCE [LARGE SCALE GENOMIC DNA]</scope>
    <source>
        <strain evidence="4">Chelidonia</strain>
        <tissue evidence="4">Blood</tissue>
    </source>
</reference>
<dbReference type="Proteomes" id="UP000269221">
    <property type="component" value="Unassembled WGS sequence"/>
</dbReference>
<evidence type="ECO:0000259" key="3">
    <source>
        <dbReference type="PROSITE" id="PS50878"/>
    </source>
</evidence>
<dbReference type="OrthoDB" id="422540at2759"/>
<dbReference type="InterPro" id="IPR043128">
    <property type="entry name" value="Rev_trsase/Diguanyl_cyclase"/>
</dbReference>
<proteinExistence type="inferred from homology"/>
<organism evidence="4 5">
    <name type="scientific">Hirundo rustica rustica</name>
    <dbReference type="NCBI Taxonomy" id="333673"/>
    <lineage>
        <taxon>Eukaryota</taxon>
        <taxon>Metazoa</taxon>
        <taxon>Chordata</taxon>
        <taxon>Craniata</taxon>
        <taxon>Vertebrata</taxon>
        <taxon>Euteleostomi</taxon>
        <taxon>Archelosauria</taxon>
        <taxon>Archosauria</taxon>
        <taxon>Dinosauria</taxon>
        <taxon>Saurischia</taxon>
        <taxon>Theropoda</taxon>
        <taxon>Coelurosauria</taxon>
        <taxon>Aves</taxon>
        <taxon>Neognathae</taxon>
        <taxon>Neoaves</taxon>
        <taxon>Telluraves</taxon>
        <taxon>Australaves</taxon>
        <taxon>Passeriformes</taxon>
        <taxon>Sylvioidea</taxon>
        <taxon>Hirundinidae</taxon>
        <taxon>Hirundo</taxon>
    </lineage>
</organism>
<evidence type="ECO:0000313" key="4">
    <source>
        <dbReference type="EMBL" id="RMC18163.1"/>
    </source>
</evidence>
<evidence type="ECO:0000313" key="5">
    <source>
        <dbReference type="Proteomes" id="UP000269221"/>
    </source>
</evidence>
<protein>
    <recommendedName>
        <fullName evidence="2">ribonuclease H</fullName>
        <ecNumber evidence="2">3.1.26.4</ecNumber>
    </recommendedName>
</protein>
<feature type="domain" description="Reverse transcriptase" evidence="3">
    <location>
        <begin position="1"/>
        <end position="50"/>
    </location>
</feature>
<dbReference type="InterPro" id="IPR043502">
    <property type="entry name" value="DNA/RNA_pol_sf"/>
</dbReference>
<dbReference type="EMBL" id="QRBI01000097">
    <property type="protein sequence ID" value="RMC18163.1"/>
    <property type="molecule type" value="Genomic_DNA"/>
</dbReference>
<accession>A0A3M0KYD5</accession>
<dbReference type="AlphaFoldDB" id="A0A3M0KYD5"/>
<dbReference type="PROSITE" id="PS50878">
    <property type="entry name" value="RT_POL"/>
    <property type="match status" value="1"/>
</dbReference>
<evidence type="ECO:0000256" key="2">
    <source>
        <dbReference type="ARBA" id="ARBA00012180"/>
    </source>
</evidence>
<dbReference type="SUPFAM" id="SSF56672">
    <property type="entry name" value="DNA/RNA polymerases"/>
    <property type="match status" value="1"/>
</dbReference>
<comment type="caution">
    <text evidence="4">The sequence shown here is derived from an EMBL/GenBank/DDBJ whole genome shotgun (WGS) entry which is preliminary data.</text>
</comment>
<gene>
    <name evidence="4" type="ORF">DUI87_05044</name>
</gene>
<keyword evidence="5" id="KW-1185">Reference proteome</keyword>